<sequence>MKKIIILYSLFLSFASFGQVGIKTKDPKAMLDIKGTNYNPDGTSNDEGKGTLRVDGNTNHALDFGTLSNSPYGSYIHSRGKISNAGLPLVLNPTGGTVGMGTSNPRGALDINRGTTNTMGLVLPTNSGPQNIVNPMGGNVAIGTTMYDSTLDCVRVFRSSGWSNCVCECNFTLVCSSGAVTGVYTEATQSSGTKIINYTGGSGQSYGAISVASVGVIGLTATAPAGTLVNGNGSVNLSITGVPITSGTASFTINLNGKTCNFTINVTANNNWNSICTSKEYGFNISTNPNSPTTITVQGGKTVKVYAKVTQGSRVAVRDPYTAFSATATQAGITMQRNYYRIGTLGDLGTGAYSNVTLVFDKPINFVSTKATWFRYVNNTSRDSQLISTDTGGKLKMVGIQGTPALRIRTEGQTLLAQAVTGVTDFSGIAFTISAENYFKELTVTYETNFNDILQAFTFCDAQVLD</sequence>
<keyword evidence="3" id="KW-1185">Reference proteome</keyword>
<keyword evidence="1" id="KW-0732">Signal</keyword>
<dbReference type="EMBL" id="QNVT01000001">
    <property type="protein sequence ID" value="REC64048.1"/>
    <property type="molecule type" value="Genomic_DNA"/>
</dbReference>
<organism evidence="2 3">
    <name type="scientific">Chryseobacterium pennae</name>
    <dbReference type="NCBI Taxonomy" id="2258962"/>
    <lineage>
        <taxon>Bacteria</taxon>
        <taxon>Pseudomonadati</taxon>
        <taxon>Bacteroidota</taxon>
        <taxon>Flavobacteriia</taxon>
        <taxon>Flavobacteriales</taxon>
        <taxon>Weeksellaceae</taxon>
        <taxon>Chryseobacterium group</taxon>
        <taxon>Chryseobacterium</taxon>
    </lineage>
</organism>
<comment type="caution">
    <text evidence="2">The sequence shown here is derived from an EMBL/GenBank/DDBJ whole genome shotgun (WGS) entry which is preliminary data.</text>
</comment>
<reference evidence="3" key="1">
    <citation type="submission" date="2018-06" db="EMBL/GenBank/DDBJ databases">
        <authorList>
            <person name="Lum Nde A."/>
            <person name="Hugo C."/>
        </authorList>
    </citation>
    <scope>NUCLEOTIDE SEQUENCE [LARGE SCALE GENOMIC DNA]</scope>
    <source>
        <strain evidence="3">1_F178</strain>
    </source>
</reference>
<gene>
    <name evidence="2" type="ORF">DRF65_00260</name>
</gene>
<evidence type="ECO:0000313" key="2">
    <source>
        <dbReference type="EMBL" id="REC64048.1"/>
    </source>
</evidence>
<proteinExistence type="predicted"/>
<feature type="chain" id="PRO_5017602363" evidence="1">
    <location>
        <begin position="19"/>
        <end position="466"/>
    </location>
</feature>
<feature type="signal peptide" evidence="1">
    <location>
        <begin position="1"/>
        <end position="18"/>
    </location>
</feature>
<accession>A0A3D9CE57</accession>
<evidence type="ECO:0000313" key="3">
    <source>
        <dbReference type="Proteomes" id="UP000256686"/>
    </source>
</evidence>
<dbReference type="RefSeq" id="WP_115967896.1">
    <property type="nucleotide sequence ID" value="NZ_QNVT01000001.1"/>
</dbReference>
<dbReference type="AlphaFoldDB" id="A0A3D9CE57"/>
<evidence type="ECO:0000256" key="1">
    <source>
        <dbReference type="SAM" id="SignalP"/>
    </source>
</evidence>
<protein>
    <submittedName>
        <fullName evidence="2">Uncharacterized protein</fullName>
    </submittedName>
</protein>
<name>A0A3D9CE57_9FLAO</name>
<dbReference type="Proteomes" id="UP000256686">
    <property type="component" value="Unassembled WGS sequence"/>
</dbReference>